<keyword evidence="3 9" id="KW-0813">Transport</keyword>
<feature type="transmembrane region" description="Helical" evidence="9">
    <location>
        <begin position="147"/>
        <end position="176"/>
    </location>
</feature>
<feature type="transmembrane region" description="Helical" evidence="9">
    <location>
        <begin position="339"/>
        <end position="361"/>
    </location>
</feature>
<dbReference type="Pfam" id="PF00528">
    <property type="entry name" value="BPD_transp_1"/>
    <property type="match status" value="1"/>
</dbReference>
<evidence type="ECO:0000313" key="13">
    <source>
        <dbReference type="Proteomes" id="UP000628840"/>
    </source>
</evidence>
<evidence type="ECO:0000313" key="12">
    <source>
        <dbReference type="EMBL" id="GGL32271.1"/>
    </source>
</evidence>
<keyword evidence="5 10" id="KW-0592">Phosphate transport</keyword>
<dbReference type="Proteomes" id="UP000628840">
    <property type="component" value="Unassembled WGS sequence"/>
</dbReference>
<feature type="transmembrane region" description="Helical" evidence="9">
    <location>
        <begin position="21"/>
        <end position="40"/>
    </location>
</feature>
<evidence type="ECO:0000256" key="6">
    <source>
        <dbReference type="ARBA" id="ARBA00022692"/>
    </source>
</evidence>
<dbReference type="GO" id="GO:0006817">
    <property type="term" value="P:phosphate ion transport"/>
    <property type="evidence" value="ECO:0007669"/>
    <property type="project" value="UniProtKB-KW"/>
</dbReference>
<dbReference type="PANTHER" id="PTHR30425:SF1">
    <property type="entry name" value="PHOSPHATE TRANSPORT SYSTEM PERMEASE PROTEIN PSTC"/>
    <property type="match status" value="1"/>
</dbReference>
<organism evidence="12 13">
    <name type="scientific">Halarchaeum grantii</name>
    <dbReference type="NCBI Taxonomy" id="1193105"/>
    <lineage>
        <taxon>Archaea</taxon>
        <taxon>Methanobacteriati</taxon>
        <taxon>Methanobacteriota</taxon>
        <taxon>Stenosarchaea group</taxon>
        <taxon>Halobacteria</taxon>
        <taxon>Halobacteriales</taxon>
        <taxon>Halobacteriaceae</taxon>
    </lineage>
</organism>
<protein>
    <recommendedName>
        <fullName evidence="10">Phosphate transport system permease protein</fullName>
    </recommendedName>
</protein>
<dbReference type="CDD" id="cd06261">
    <property type="entry name" value="TM_PBP2"/>
    <property type="match status" value="1"/>
</dbReference>
<dbReference type="Gene3D" id="1.10.3720.10">
    <property type="entry name" value="MetI-like"/>
    <property type="match status" value="1"/>
</dbReference>
<evidence type="ECO:0000256" key="4">
    <source>
        <dbReference type="ARBA" id="ARBA00022475"/>
    </source>
</evidence>
<evidence type="ECO:0000256" key="7">
    <source>
        <dbReference type="ARBA" id="ARBA00022989"/>
    </source>
</evidence>
<dbReference type="NCBIfam" id="TIGR02138">
    <property type="entry name" value="phosphate_pstC"/>
    <property type="match status" value="1"/>
</dbReference>
<dbReference type="RefSeq" id="WP_188881828.1">
    <property type="nucleotide sequence ID" value="NZ_BMPF01000002.1"/>
</dbReference>
<feature type="transmembrane region" description="Helical" evidence="9">
    <location>
        <begin position="270"/>
        <end position="291"/>
    </location>
</feature>
<gene>
    <name evidence="12" type="ORF">GCM10009037_14870</name>
</gene>
<name>A0A830F268_9EURY</name>
<evidence type="ECO:0000256" key="8">
    <source>
        <dbReference type="ARBA" id="ARBA00023136"/>
    </source>
</evidence>
<feature type="transmembrane region" description="Helical" evidence="9">
    <location>
        <begin position="46"/>
        <end position="65"/>
    </location>
</feature>
<comment type="caution">
    <text evidence="12">The sequence shown here is derived from an EMBL/GenBank/DDBJ whole genome shotgun (WGS) entry which is preliminary data.</text>
</comment>
<sequence>MFEDAQTTFRKLAVGEDAGSGANLLVATLGVLLAALAVVFLFVPAYAVPVLGAFVAVTAIGWVTHQAAVARLLTLVATASTVLTVGFITYFLFASAFPAFVEHGTGLLVIPVEDGQTRWFFWLDAVLPASDSTWNPSADVYSLVPTIWATVIVTIIAGAVAGPLGLFGALFIAEIASPRVREVVKPGIEVLAGIPSIVYGFIGFQVLNGFIQTSFLDDGASFLIAGIVVGVMALPTVVSVAEDALSSVPESMRDGSIAMGATRWQTMKSISIPAAFSGISAGIILGLGRAIGETMAVAAIMAAGVGLANPLFDIFDAGATLTSLIATQYGSASESTLDVLFVAGVLLFAIVASMSVVSRYVEQRMKERLEGSQ</sequence>
<dbReference type="AlphaFoldDB" id="A0A830F268"/>
<evidence type="ECO:0000256" key="10">
    <source>
        <dbReference type="RuleBase" id="RU363054"/>
    </source>
</evidence>
<keyword evidence="13" id="KW-1185">Reference proteome</keyword>
<dbReference type="OrthoDB" id="301029at2157"/>
<dbReference type="EMBL" id="BMPF01000002">
    <property type="protein sequence ID" value="GGL32271.1"/>
    <property type="molecule type" value="Genomic_DNA"/>
</dbReference>
<evidence type="ECO:0000256" key="1">
    <source>
        <dbReference type="ARBA" id="ARBA00004651"/>
    </source>
</evidence>
<dbReference type="GO" id="GO:0005886">
    <property type="term" value="C:plasma membrane"/>
    <property type="evidence" value="ECO:0007669"/>
    <property type="project" value="UniProtKB-SubCell"/>
</dbReference>
<dbReference type="PANTHER" id="PTHR30425">
    <property type="entry name" value="PHOSPHATE TRANSPORT SYSTEM PERMEASE PROTEIN PST"/>
    <property type="match status" value="1"/>
</dbReference>
<feature type="transmembrane region" description="Helical" evidence="9">
    <location>
        <begin position="188"/>
        <end position="207"/>
    </location>
</feature>
<dbReference type="InterPro" id="IPR000515">
    <property type="entry name" value="MetI-like"/>
</dbReference>
<keyword evidence="8 9" id="KW-0472">Membrane</keyword>
<keyword evidence="7 9" id="KW-1133">Transmembrane helix</keyword>
<dbReference type="SUPFAM" id="SSF161098">
    <property type="entry name" value="MetI-like"/>
    <property type="match status" value="1"/>
</dbReference>
<evidence type="ECO:0000256" key="3">
    <source>
        <dbReference type="ARBA" id="ARBA00022448"/>
    </source>
</evidence>
<dbReference type="GO" id="GO:0005315">
    <property type="term" value="F:phosphate transmembrane transporter activity"/>
    <property type="evidence" value="ECO:0007669"/>
    <property type="project" value="InterPro"/>
</dbReference>
<evidence type="ECO:0000256" key="5">
    <source>
        <dbReference type="ARBA" id="ARBA00022592"/>
    </source>
</evidence>
<comment type="function">
    <text evidence="10">Part of the binding-protein-dependent transport system for phosphate; probably responsible for the translocation of the substrate across the membrane.</text>
</comment>
<dbReference type="InterPro" id="IPR051124">
    <property type="entry name" value="Phosphate_Transport_Permease"/>
</dbReference>
<evidence type="ECO:0000256" key="9">
    <source>
        <dbReference type="RuleBase" id="RU363032"/>
    </source>
</evidence>
<comment type="similarity">
    <text evidence="2 10">Belongs to the binding-protein-dependent transport system permease family. CysTW subfamily.</text>
</comment>
<comment type="subcellular location">
    <subcellularLocation>
        <location evidence="1 9">Cell membrane</location>
        <topology evidence="1 9">Multi-pass membrane protein</topology>
    </subcellularLocation>
</comment>
<feature type="transmembrane region" description="Helical" evidence="9">
    <location>
        <begin position="219"/>
        <end position="241"/>
    </location>
</feature>
<dbReference type="InterPro" id="IPR011864">
    <property type="entry name" value="Phosphate_PstC"/>
</dbReference>
<dbReference type="InterPro" id="IPR035906">
    <property type="entry name" value="MetI-like_sf"/>
</dbReference>
<accession>A0A830F268</accession>
<keyword evidence="4 10" id="KW-1003">Cell membrane</keyword>
<keyword evidence="6 9" id="KW-0812">Transmembrane</keyword>
<evidence type="ECO:0000259" key="11">
    <source>
        <dbReference type="PROSITE" id="PS50928"/>
    </source>
</evidence>
<dbReference type="PROSITE" id="PS50928">
    <property type="entry name" value="ABC_TM1"/>
    <property type="match status" value="1"/>
</dbReference>
<feature type="domain" description="ABC transmembrane type-1" evidence="11">
    <location>
        <begin position="147"/>
        <end position="358"/>
    </location>
</feature>
<feature type="transmembrane region" description="Helical" evidence="9">
    <location>
        <begin position="72"/>
        <end position="93"/>
    </location>
</feature>
<reference evidence="12 13" key="1">
    <citation type="journal article" date="2019" name="Int. J. Syst. Evol. Microbiol.">
        <title>The Global Catalogue of Microorganisms (GCM) 10K type strain sequencing project: providing services to taxonomists for standard genome sequencing and annotation.</title>
        <authorList>
            <consortium name="The Broad Institute Genomics Platform"/>
            <consortium name="The Broad Institute Genome Sequencing Center for Infectious Disease"/>
            <person name="Wu L."/>
            <person name="Ma J."/>
        </authorList>
    </citation>
    <scope>NUCLEOTIDE SEQUENCE [LARGE SCALE GENOMIC DNA]</scope>
    <source>
        <strain evidence="12 13">JCM 19585</strain>
    </source>
</reference>
<evidence type="ECO:0000256" key="2">
    <source>
        <dbReference type="ARBA" id="ARBA00007069"/>
    </source>
</evidence>
<proteinExistence type="inferred from homology"/>